<protein>
    <submittedName>
        <fullName evidence="1">Uncharacterized protein</fullName>
    </submittedName>
</protein>
<sequence length="63" mass="7100">MQTTRFNPSELCSRKLWQIVNSEQAGPLDSADLQRAISELAARRHYLTELAEMGKLGDSSHQL</sequence>
<reference evidence="1 2" key="1">
    <citation type="submission" date="2018-01" db="EMBL/GenBank/DDBJ databases">
        <title>The draft genome sequence of Halioglobus japonicus S1-36.</title>
        <authorList>
            <person name="Du Z.-J."/>
            <person name="Shi M.-J."/>
        </authorList>
    </citation>
    <scope>NUCLEOTIDE SEQUENCE [LARGE SCALE GENOMIC DNA]</scope>
    <source>
        <strain evidence="1 2">S1-36</strain>
    </source>
</reference>
<dbReference type="KEGG" id="hja:BST95_17165"/>
<dbReference type="AlphaFoldDB" id="A0AAP8MGA0"/>
<organism evidence="1 2">
    <name type="scientific">Halioglobus japonicus</name>
    <dbReference type="NCBI Taxonomy" id="930805"/>
    <lineage>
        <taxon>Bacteria</taxon>
        <taxon>Pseudomonadati</taxon>
        <taxon>Pseudomonadota</taxon>
        <taxon>Gammaproteobacteria</taxon>
        <taxon>Cellvibrionales</taxon>
        <taxon>Halieaceae</taxon>
        <taxon>Halioglobus</taxon>
    </lineage>
</organism>
<evidence type="ECO:0000313" key="1">
    <source>
        <dbReference type="EMBL" id="PLW87215.1"/>
    </source>
</evidence>
<gene>
    <name evidence="1" type="ORF">C0029_01050</name>
</gene>
<name>A0AAP8MGA0_9GAMM</name>
<dbReference type="Proteomes" id="UP000235162">
    <property type="component" value="Unassembled WGS sequence"/>
</dbReference>
<keyword evidence="2" id="KW-1185">Reference proteome</keyword>
<dbReference type="EMBL" id="PKUR01000001">
    <property type="protein sequence ID" value="PLW87215.1"/>
    <property type="molecule type" value="Genomic_DNA"/>
</dbReference>
<proteinExistence type="predicted"/>
<dbReference type="RefSeq" id="WP_066050296.1">
    <property type="nucleotide sequence ID" value="NZ_BMYL01000001.1"/>
</dbReference>
<comment type="caution">
    <text evidence="1">The sequence shown here is derived from an EMBL/GenBank/DDBJ whole genome shotgun (WGS) entry which is preliminary data.</text>
</comment>
<evidence type="ECO:0000313" key="2">
    <source>
        <dbReference type="Proteomes" id="UP000235162"/>
    </source>
</evidence>
<accession>A0AAP8MGA0</accession>